<accession>A0AAD8A812</accession>
<evidence type="ECO:0000259" key="4">
    <source>
        <dbReference type="SMART" id="SM01318"/>
    </source>
</evidence>
<evidence type="ECO:0000313" key="5">
    <source>
        <dbReference type="EMBL" id="KAJ9594159.1"/>
    </source>
</evidence>
<organism evidence="5 6">
    <name type="scientific">Diploptera punctata</name>
    <name type="common">Pacific beetle cockroach</name>
    <dbReference type="NCBI Taxonomy" id="6984"/>
    <lineage>
        <taxon>Eukaryota</taxon>
        <taxon>Metazoa</taxon>
        <taxon>Ecdysozoa</taxon>
        <taxon>Arthropoda</taxon>
        <taxon>Hexapoda</taxon>
        <taxon>Insecta</taxon>
        <taxon>Pterygota</taxon>
        <taxon>Neoptera</taxon>
        <taxon>Polyneoptera</taxon>
        <taxon>Dictyoptera</taxon>
        <taxon>Blattodea</taxon>
        <taxon>Blaberoidea</taxon>
        <taxon>Blaberidae</taxon>
        <taxon>Diplopterinae</taxon>
        <taxon>Diploptera</taxon>
    </lineage>
</organism>
<feature type="chain" id="PRO_5041947903" description="Single domain-containing protein" evidence="3">
    <location>
        <begin position="24"/>
        <end position="113"/>
    </location>
</feature>
<comment type="subcellular location">
    <subcellularLocation>
        <location evidence="1">Secreted</location>
    </subcellularLocation>
</comment>
<dbReference type="Proteomes" id="UP001233999">
    <property type="component" value="Unassembled WGS sequence"/>
</dbReference>
<feature type="domain" description="Single" evidence="4">
    <location>
        <begin position="40"/>
        <end position="109"/>
    </location>
</feature>
<keyword evidence="2" id="KW-0964">Secreted</keyword>
<evidence type="ECO:0000256" key="3">
    <source>
        <dbReference type="SAM" id="SignalP"/>
    </source>
</evidence>
<dbReference type="InterPro" id="IPR053308">
    <property type="entry name" value="Vago-like"/>
</dbReference>
<dbReference type="AlphaFoldDB" id="A0AAD8A812"/>
<reference evidence="5" key="1">
    <citation type="journal article" date="2023" name="IScience">
        <title>Live-bearing cockroach genome reveals convergent evolutionary mechanisms linked to viviparity in insects and beyond.</title>
        <authorList>
            <person name="Fouks B."/>
            <person name="Harrison M.C."/>
            <person name="Mikhailova A.A."/>
            <person name="Marchal E."/>
            <person name="English S."/>
            <person name="Carruthers M."/>
            <person name="Jennings E.C."/>
            <person name="Chiamaka E.L."/>
            <person name="Frigard R.A."/>
            <person name="Pippel M."/>
            <person name="Attardo G.M."/>
            <person name="Benoit J.B."/>
            <person name="Bornberg-Bauer E."/>
            <person name="Tobe S.S."/>
        </authorList>
    </citation>
    <scope>NUCLEOTIDE SEQUENCE</scope>
    <source>
        <strain evidence="5">Stay&amp;Tobe</strain>
    </source>
</reference>
<evidence type="ECO:0000256" key="1">
    <source>
        <dbReference type="ARBA" id="ARBA00004613"/>
    </source>
</evidence>
<keyword evidence="6" id="KW-1185">Reference proteome</keyword>
<dbReference type="InterPro" id="IPR029277">
    <property type="entry name" value="SVWC_dom"/>
</dbReference>
<proteinExistence type="predicted"/>
<keyword evidence="3" id="KW-0732">Signal</keyword>
<feature type="signal peptide" evidence="3">
    <location>
        <begin position="1"/>
        <end position="23"/>
    </location>
</feature>
<gene>
    <name evidence="5" type="ORF">L9F63_014415</name>
</gene>
<dbReference type="Pfam" id="PF15430">
    <property type="entry name" value="SVWC"/>
    <property type="match status" value="1"/>
</dbReference>
<protein>
    <recommendedName>
        <fullName evidence="4">Single domain-containing protein</fullName>
    </recommendedName>
</protein>
<evidence type="ECO:0000313" key="6">
    <source>
        <dbReference type="Proteomes" id="UP001233999"/>
    </source>
</evidence>
<dbReference type="SMART" id="SM01318">
    <property type="entry name" value="SVWC"/>
    <property type="match status" value="1"/>
</dbReference>
<dbReference type="GO" id="GO:0005576">
    <property type="term" value="C:extracellular region"/>
    <property type="evidence" value="ECO:0007669"/>
    <property type="project" value="UniProtKB-SubCell"/>
</dbReference>
<sequence>MKSTIYFVIIVVFAALLQTRIDAALSQQRVEPHPDYLGKCYDAVTKKAYNIGEKWQAPNRCASYECRTHDNKFLITGATCGVVGAEPPCFVVDGPKNAPYPECCSKFECPKTS</sequence>
<name>A0AAD8A812_DIPPU</name>
<reference evidence="5" key="2">
    <citation type="submission" date="2023-05" db="EMBL/GenBank/DDBJ databases">
        <authorList>
            <person name="Fouks B."/>
        </authorList>
    </citation>
    <scope>NUCLEOTIDE SEQUENCE</scope>
    <source>
        <strain evidence="5">Stay&amp;Tobe</strain>
        <tissue evidence="5">Testes</tissue>
    </source>
</reference>
<dbReference type="PANTHER" id="PTHR39957:SF1">
    <property type="entry name" value="AT09846P1-RELATED"/>
    <property type="match status" value="1"/>
</dbReference>
<evidence type="ECO:0000256" key="2">
    <source>
        <dbReference type="ARBA" id="ARBA00022525"/>
    </source>
</evidence>
<dbReference type="PANTHER" id="PTHR39957">
    <property type="entry name" value="AT09846P1-RELATED"/>
    <property type="match status" value="1"/>
</dbReference>
<comment type="caution">
    <text evidence="5">The sequence shown here is derived from an EMBL/GenBank/DDBJ whole genome shotgun (WGS) entry which is preliminary data.</text>
</comment>
<dbReference type="EMBL" id="JASPKZ010003066">
    <property type="protein sequence ID" value="KAJ9594159.1"/>
    <property type="molecule type" value="Genomic_DNA"/>
</dbReference>